<reference evidence="8" key="1">
    <citation type="journal article" date="2019" name="Int. J. Syst. Evol. Microbiol.">
        <title>The Global Catalogue of Microorganisms (GCM) 10K type strain sequencing project: providing services to taxonomists for standard genome sequencing and annotation.</title>
        <authorList>
            <consortium name="The Broad Institute Genomics Platform"/>
            <consortium name="The Broad Institute Genome Sequencing Center for Infectious Disease"/>
            <person name="Wu L."/>
            <person name="Ma J."/>
        </authorList>
    </citation>
    <scope>NUCLEOTIDE SEQUENCE [LARGE SCALE GENOMIC DNA]</scope>
    <source>
        <strain evidence="8">KCTC 52473</strain>
    </source>
</reference>
<dbReference type="PANTHER" id="PTHR38106:SF1">
    <property type="entry name" value="RNA CHAPERONE PROQ"/>
    <property type="match status" value="1"/>
</dbReference>
<feature type="compositionally biased region" description="Basic and acidic residues" evidence="5">
    <location>
        <begin position="98"/>
        <end position="119"/>
    </location>
</feature>
<dbReference type="SMART" id="SM00945">
    <property type="entry name" value="ProQ"/>
    <property type="match status" value="1"/>
</dbReference>
<dbReference type="InterPro" id="IPR016103">
    <property type="entry name" value="ProQ/FinO"/>
</dbReference>
<evidence type="ECO:0000256" key="4">
    <source>
        <dbReference type="HAMAP-Rule" id="MF_00749"/>
    </source>
</evidence>
<evidence type="ECO:0000313" key="7">
    <source>
        <dbReference type="EMBL" id="MFC3121663.1"/>
    </source>
</evidence>
<organism evidence="7 8">
    <name type="scientific">Agaribacter flavus</name>
    <dbReference type="NCBI Taxonomy" id="1902781"/>
    <lineage>
        <taxon>Bacteria</taxon>
        <taxon>Pseudomonadati</taxon>
        <taxon>Pseudomonadota</taxon>
        <taxon>Gammaproteobacteria</taxon>
        <taxon>Alteromonadales</taxon>
        <taxon>Alteromonadaceae</taxon>
        <taxon>Agaribacter</taxon>
    </lineage>
</organism>
<evidence type="ECO:0000256" key="5">
    <source>
        <dbReference type="SAM" id="MobiDB-lite"/>
    </source>
</evidence>
<dbReference type="HAMAP" id="MF_00749">
    <property type="entry name" value="ProQ"/>
    <property type="match status" value="1"/>
</dbReference>
<dbReference type="Pfam" id="PF17516">
    <property type="entry name" value="ProQ_C"/>
    <property type="match status" value="1"/>
</dbReference>
<accession>A0ABV7FPP9</accession>
<keyword evidence="8" id="KW-1185">Reference proteome</keyword>
<proteinExistence type="inferred from homology"/>
<dbReference type="InterPro" id="IPR023529">
    <property type="entry name" value="ProQ"/>
</dbReference>
<keyword evidence="3 4" id="KW-0143">Chaperone</keyword>
<dbReference type="Proteomes" id="UP001595478">
    <property type="component" value="Unassembled WGS sequence"/>
</dbReference>
<dbReference type="InterPro" id="IPR036442">
    <property type="entry name" value="ProQ/FinO_sf"/>
</dbReference>
<evidence type="ECO:0000256" key="3">
    <source>
        <dbReference type="ARBA" id="ARBA00023186"/>
    </source>
</evidence>
<name>A0ABV7FPP9_9ALTE</name>
<feature type="compositionally biased region" description="Basic residues" evidence="5">
    <location>
        <begin position="120"/>
        <end position="130"/>
    </location>
</feature>
<evidence type="ECO:0000256" key="2">
    <source>
        <dbReference type="ARBA" id="ARBA00022884"/>
    </source>
</evidence>
<evidence type="ECO:0000313" key="8">
    <source>
        <dbReference type="Proteomes" id="UP001595478"/>
    </source>
</evidence>
<keyword evidence="1 4" id="KW-0963">Cytoplasm</keyword>
<dbReference type="InterPro" id="IPR035236">
    <property type="entry name" value="ProQ_C"/>
</dbReference>
<comment type="subcellular location">
    <subcellularLocation>
        <location evidence="4">Cytoplasm</location>
    </subcellularLocation>
</comment>
<dbReference type="Gene3D" id="1.10.1710.10">
    <property type="entry name" value="ProQ/FinO domain"/>
    <property type="match status" value="1"/>
</dbReference>
<protein>
    <recommendedName>
        <fullName evidence="4">RNA chaperone ProQ</fullName>
    </recommendedName>
</protein>
<gene>
    <name evidence="4 7" type="primary">proQ</name>
    <name evidence="7" type="ORF">ACFOHL_08520</name>
</gene>
<sequence length="220" mass="24693">MEQQKLTNTKDTLTFLSEKFPKCFIVDGDVKPLKIGIFKDLAATFEDSELVSKRLLRMSLRHYTSSWKYLAAVKKGNARINLEGEPGDLVETEHAEHAAEQLKESKKRAAEKREKEKLEKRKTKSSRFKHVKGDSNRSHSGSRDTSASKTPAVKTKNTKHIAVKIEEKDLKPGLSVSVKVGRQPMPAVITEVAKDGILVQLNSGMSVKVQQDKLRILVKD</sequence>
<dbReference type="Pfam" id="PF04352">
    <property type="entry name" value="ProQ"/>
    <property type="match status" value="1"/>
</dbReference>
<feature type="region of interest" description="Disordered" evidence="5">
    <location>
        <begin position="98"/>
        <end position="157"/>
    </location>
</feature>
<dbReference type="RefSeq" id="WP_376919798.1">
    <property type="nucleotide sequence ID" value="NZ_JBHRSW010000014.1"/>
</dbReference>
<dbReference type="EMBL" id="JBHRSW010000014">
    <property type="protein sequence ID" value="MFC3121663.1"/>
    <property type="molecule type" value="Genomic_DNA"/>
</dbReference>
<evidence type="ECO:0000256" key="1">
    <source>
        <dbReference type="ARBA" id="ARBA00022490"/>
    </source>
</evidence>
<comment type="caution">
    <text evidence="7">The sequence shown here is derived from an EMBL/GenBank/DDBJ whole genome shotgun (WGS) entry which is preliminary data.</text>
</comment>
<comment type="function">
    <text evidence="4">RNA chaperone with significant RNA binding, RNA strand exchange and RNA duplexing activities.</text>
</comment>
<dbReference type="SUPFAM" id="SSF48657">
    <property type="entry name" value="FinO-like"/>
    <property type="match status" value="1"/>
</dbReference>
<dbReference type="NCBIfam" id="NF003434">
    <property type="entry name" value="PRK04950.1"/>
    <property type="match status" value="1"/>
</dbReference>
<evidence type="ECO:0000259" key="6">
    <source>
        <dbReference type="SMART" id="SM00945"/>
    </source>
</evidence>
<feature type="domain" description="ProQ/FinO" evidence="6">
    <location>
        <begin position="4"/>
        <end position="118"/>
    </location>
</feature>
<dbReference type="PANTHER" id="PTHR38106">
    <property type="entry name" value="RNA CHAPERONE PROQ"/>
    <property type="match status" value="1"/>
</dbReference>
<keyword evidence="2 4" id="KW-0694">RNA-binding</keyword>
<comment type="similarity">
    <text evidence="4">Belongs to the ProQ family.</text>
</comment>